<dbReference type="Proteomes" id="UP000325286">
    <property type="component" value="Chromosome"/>
</dbReference>
<dbReference type="InterPro" id="IPR036677">
    <property type="entry name" value="EutN_CcmL_sf"/>
</dbReference>
<dbReference type="GO" id="GO:0031469">
    <property type="term" value="C:bacterial microcompartment"/>
    <property type="evidence" value="ECO:0007669"/>
    <property type="project" value="UniProtKB-SubCell"/>
</dbReference>
<evidence type="ECO:0000256" key="1">
    <source>
        <dbReference type="ARBA" id="ARBA00024322"/>
    </source>
</evidence>
<evidence type="ECO:0000313" key="3">
    <source>
        <dbReference type="EMBL" id="QEG38700.1"/>
    </source>
</evidence>
<dbReference type="EMBL" id="CP042914">
    <property type="protein sequence ID" value="QEG38700.1"/>
    <property type="molecule type" value="Genomic_DNA"/>
</dbReference>
<name>A0A5B9QM51_9BACT</name>
<dbReference type="RefSeq" id="WP_068142779.1">
    <property type="nucleotide sequence ID" value="NZ_CP042914.1"/>
</dbReference>
<sequence length="85" mass="9037">MQPALVLGSARATVKHDSLNGERLLVLQPLGVDDAADGPPLLGLDHLGARKGDRVMLTSDGAYTREILNHDNTPARWTVLGLIDG</sequence>
<dbReference type="InterPro" id="IPR004992">
    <property type="entry name" value="EutN_CcmL"/>
</dbReference>
<accession>A0A5B9QM51</accession>
<dbReference type="PANTHER" id="PTHR36539">
    <property type="entry name" value="ETHANOLAMINE UTILIZATION PROTEIN EUTN"/>
    <property type="match status" value="1"/>
</dbReference>
<gene>
    <name evidence="3" type="primary">eutN</name>
    <name evidence="3" type="ORF">UC8_06580</name>
</gene>
<dbReference type="Pfam" id="PF03319">
    <property type="entry name" value="EutN_CcmL"/>
    <property type="match status" value="1"/>
</dbReference>
<proteinExistence type="predicted"/>
<dbReference type="OrthoDB" id="278421at2"/>
<dbReference type="Gene3D" id="2.40.50.220">
    <property type="entry name" value="EutN/Ccml"/>
    <property type="match status" value="1"/>
</dbReference>
<dbReference type="SUPFAM" id="SSF159133">
    <property type="entry name" value="EutN/CcmL-like"/>
    <property type="match status" value="1"/>
</dbReference>
<dbReference type="PANTHER" id="PTHR36539:SF2">
    <property type="entry name" value="ETHANOLAMINE UTILIZATION PROTEIN"/>
    <property type="match status" value="1"/>
</dbReference>
<protein>
    <submittedName>
        <fullName evidence="3">Ethanolamine utilization protein EutN</fullName>
    </submittedName>
</protein>
<dbReference type="PROSITE" id="PS51932">
    <property type="entry name" value="BMV"/>
    <property type="match status" value="1"/>
</dbReference>
<evidence type="ECO:0000313" key="4">
    <source>
        <dbReference type="Proteomes" id="UP000325286"/>
    </source>
</evidence>
<dbReference type="AlphaFoldDB" id="A0A5B9QM51"/>
<comment type="subcellular location">
    <subcellularLocation>
        <location evidence="1">Bacterial microcompartment</location>
    </subcellularLocation>
</comment>
<reference evidence="3 4" key="1">
    <citation type="submission" date="2019-08" db="EMBL/GenBank/DDBJ databases">
        <title>Deep-cultivation of Planctomycetes and their phenomic and genomic characterization uncovers novel biology.</title>
        <authorList>
            <person name="Wiegand S."/>
            <person name="Jogler M."/>
            <person name="Boedeker C."/>
            <person name="Pinto D."/>
            <person name="Vollmers J."/>
            <person name="Rivas-Marin E."/>
            <person name="Kohn T."/>
            <person name="Peeters S.H."/>
            <person name="Heuer A."/>
            <person name="Rast P."/>
            <person name="Oberbeckmann S."/>
            <person name="Bunk B."/>
            <person name="Jeske O."/>
            <person name="Meyerdierks A."/>
            <person name="Storesund J.E."/>
            <person name="Kallscheuer N."/>
            <person name="Luecker S."/>
            <person name="Lage O.M."/>
            <person name="Pohl T."/>
            <person name="Merkel B.J."/>
            <person name="Hornburger P."/>
            <person name="Mueller R.-W."/>
            <person name="Bruemmer F."/>
            <person name="Labrenz M."/>
            <person name="Spormann A.M."/>
            <person name="Op den Camp H."/>
            <person name="Overmann J."/>
            <person name="Amann R."/>
            <person name="Jetten M.S.M."/>
            <person name="Mascher T."/>
            <person name="Medema M.H."/>
            <person name="Devos D.P."/>
            <person name="Kaster A.-K."/>
            <person name="Ovreas L."/>
            <person name="Rohde M."/>
            <person name="Galperin M.Y."/>
            <person name="Jogler C."/>
        </authorList>
    </citation>
    <scope>NUCLEOTIDE SEQUENCE [LARGE SCALE GENOMIC DNA]</scope>
    <source>
        <strain evidence="3 4">UC8</strain>
    </source>
</reference>
<organism evidence="3 4">
    <name type="scientific">Roseimaritima ulvae</name>
    <dbReference type="NCBI Taxonomy" id="980254"/>
    <lineage>
        <taxon>Bacteria</taxon>
        <taxon>Pseudomonadati</taxon>
        <taxon>Planctomycetota</taxon>
        <taxon>Planctomycetia</taxon>
        <taxon>Pirellulales</taxon>
        <taxon>Pirellulaceae</taxon>
        <taxon>Roseimaritima</taxon>
    </lineage>
</organism>
<dbReference type="KEGG" id="rul:UC8_06580"/>
<evidence type="ECO:0000256" key="2">
    <source>
        <dbReference type="ARBA" id="ARBA00024446"/>
    </source>
</evidence>
<keyword evidence="4" id="KW-1185">Reference proteome</keyword>
<keyword evidence="2" id="KW-1283">Bacterial microcompartment</keyword>